<name>E1T9C7_BURSG</name>
<organism evidence="2">
    <name type="scientific">Burkholderia sp. (strain CCGE1003)</name>
    <dbReference type="NCBI Taxonomy" id="640512"/>
    <lineage>
        <taxon>Bacteria</taxon>
        <taxon>Pseudomonadati</taxon>
        <taxon>Pseudomonadota</taxon>
        <taxon>Betaproteobacteria</taxon>
        <taxon>Burkholderiales</taxon>
        <taxon>Burkholderiaceae</taxon>
        <taxon>Burkholderia</taxon>
    </lineage>
</organism>
<reference evidence="2" key="1">
    <citation type="submission" date="2010-09" db="EMBL/GenBank/DDBJ databases">
        <title>Complete sequence of chromosome1 of Burkholderia sp. CCGE1003.</title>
        <authorList>
            <consortium name="US DOE Joint Genome Institute"/>
            <person name="Lucas S."/>
            <person name="Copeland A."/>
            <person name="Lapidus A."/>
            <person name="Cheng J.-F."/>
            <person name="Bruce D."/>
            <person name="Goodwin L."/>
            <person name="Pitluck S."/>
            <person name="Daligault H."/>
            <person name="Davenport K."/>
            <person name="Detter J.C."/>
            <person name="Han C."/>
            <person name="Tapia R."/>
            <person name="Land M."/>
            <person name="Hauser L."/>
            <person name="Jeffries C."/>
            <person name="Kyrpides N."/>
            <person name="Ivanova N."/>
            <person name="Ovchinnikova G."/>
            <person name="Martinez-Romero E."/>
            <person name="Rogel M.A."/>
            <person name="Auchtung J."/>
            <person name="Tiedje J.M."/>
            <person name="Woyke T."/>
        </authorList>
    </citation>
    <scope>NUCLEOTIDE SEQUENCE</scope>
    <source>
        <strain evidence="2">CCGE1003</strain>
    </source>
</reference>
<dbReference type="GO" id="GO:0016740">
    <property type="term" value="F:transferase activity"/>
    <property type="evidence" value="ECO:0007669"/>
    <property type="project" value="UniProtKB-KW"/>
</dbReference>
<feature type="domain" description="Glycosyltransferase 2-like" evidence="1">
    <location>
        <begin position="14"/>
        <end position="143"/>
    </location>
</feature>
<dbReference type="AlphaFoldDB" id="E1T9C7"/>
<dbReference type="HOGENOM" id="CLU_051639_0_0_4"/>
<dbReference type="CAZy" id="GT2">
    <property type="family name" value="Glycosyltransferase Family 2"/>
</dbReference>
<dbReference type="EMBL" id="CP002217">
    <property type="protein sequence ID" value="ADN57810.1"/>
    <property type="molecule type" value="Genomic_DNA"/>
</dbReference>
<evidence type="ECO:0000259" key="1">
    <source>
        <dbReference type="Pfam" id="PF00535"/>
    </source>
</evidence>
<dbReference type="KEGG" id="bgf:BC1003_1844"/>
<dbReference type="InterPro" id="IPR050834">
    <property type="entry name" value="Glycosyltransf_2"/>
</dbReference>
<dbReference type="STRING" id="640512.BC1003_1844"/>
<dbReference type="SUPFAM" id="SSF53448">
    <property type="entry name" value="Nucleotide-diphospho-sugar transferases"/>
    <property type="match status" value="1"/>
</dbReference>
<proteinExistence type="predicted"/>
<sequence>MSIPVPAAESSKVSICVPTCNRPELIVECIDSCLAQTYGNLEILIGDDSSDARTEQLLASRYADVLEARRIRYVRNQPPLGQARNVASLFERAHGDKIVLIHDDDLLTTDAVEKLVCLWKQHPRLDAAFGAQYEAGPDGAIDLEASTRLNAAFRRTKDAEGLQALPGRTGLIQMFPNNGWMADARLVKRIGYKEEYGACCDFVFGTELCLAAREVFYLHDYVSVYRKTASSISHSTRGTAAAATLSAYAFVKKLKLPRQLEPSRRLALRRLAPIVVSVHARNRQARLGLKIALAHLFAYHYGLSARLFYHLLMLSRAAVSVHERAATIAAAAGPAVSATAMTAVSAATAAAADGAATSGAVAGVAAAGGAAAASTAAAAATVTATAASAVAAATVTAASAVAATATATVALSGQAGAMMKDLVAELAADTTEPG</sequence>
<protein>
    <submittedName>
        <fullName evidence="2">Glycosyl transferase family 2</fullName>
    </submittedName>
</protein>
<gene>
    <name evidence="2" type="ordered locus">BC1003_1844</name>
</gene>
<dbReference type="eggNOG" id="COG1215">
    <property type="taxonomic scope" value="Bacteria"/>
</dbReference>
<dbReference type="InterPro" id="IPR029044">
    <property type="entry name" value="Nucleotide-diphossugar_trans"/>
</dbReference>
<dbReference type="InterPro" id="IPR001173">
    <property type="entry name" value="Glyco_trans_2-like"/>
</dbReference>
<accession>E1T9C7</accession>
<dbReference type="CDD" id="cd00761">
    <property type="entry name" value="Glyco_tranf_GTA_type"/>
    <property type="match status" value="1"/>
</dbReference>
<evidence type="ECO:0000313" key="2">
    <source>
        <dbReference type="EMBL" id="ADN57810.1"/>
    </source>
</evidence>
<dbReference type="PANTHER" id="PTHR43685:SF2">
    <property type="entry name" value="GLYCOSYLTRANSFERASE 2-LIKE DOMAIN-CONTAINING PROTEIN"/>
    <property type="match status" value="1"/>
</dbReference>
<dbReference type="PANTHER" id="PTHR43685">
    <property type="entry name" value="GLYCOSYLTRANSFERASE"/>
    <property type="match status" value="1"/>
</dbReference>
<dbReference type="Gene3D" id="3.90.550.10">
    <property type="entry name" value="Spore Coat Polysaccharide Biosynthesis Protein SpsA, Chain A"/>
    <property type="match status" value="1"/>
</dbReference>
<dbReference type="Pfam" id="PF00535">
    <property type="entry name" value="Glycos_transf_2"/>
    <property type="match status" value="1"/>
</dbReference>
<keyword evidence="2" id="KW-0808">Transferase</keyword>